<accession>A0AAI9SAU7</accession>
<dbReference type="AlphaFoldDB" id="A0AAI9SAU7"/>
<dbReference type="SUPFAM" id="SSF46785">
    <property type="entry name" value="Winged helix' DNA-binding domain"/>
    <property type="match status" value="1"/>
</dbReference>
<proteinExistence type="predicted"/>
<dbReference type="InterPro" id="IPR036388">
    <property type="entry name" value="WH-like_DNA-bd_sf"/>
</dbReference>
<dbReference type="EMBL" id="WEHW01000038">
    <property type="protein sequence ID" value="KAB7650451.1"/>
    <property type="molecule type" value="Genomic_DNA"/>
</dbReference>
<keyword evidence="4" id="KW-0547">Nucleotide-binding</keyword>
<dbReference type="Pfam" id="PF03008">
    <property type="entry name" value="DUF234"/>
    <property type="match status" value="1"/>
</dbReference>
<evidence type="ECO:0000259" key="2">
    <source>
        <dbReference type="Pfam" id="PF01637"/>
    </source>
</evidence>
<dbReference type="Pfam" id="PF01637">
    <property type="entry name" value="ATPase_2"/>
    <property type="match status" value="1"/>
</dbReference>
<dbReference type="InterPro" id="IPR004256">
    <property type="entry name" value="DUF234"/>
</dbReference>
<dbReference type="Proteomes" id="UP000469462">
    <property type="component" value="Unassembled WGS sequence"/>
</dbReference>
<feature type="domain" description="ATPase" evidence="2">
    <location>
        <begin position="48"/>
        <end position="247"/>
    </location>
</feature>
<dbReference type="SUPFAM" id="SSF52540">
    <property type="entry name" value="P-loop containing nucleoside triphosphate hydrolases"/>
    <property type="match status" value="1"/>
</dbReference>
<feature type="region of interest" description="Disordered" evidence="1">
    <location>
        <begin position="1"/>
        <end position="22"/>
    </location>
</feature>
<evidence type="ECO:0000313" key="4">
    <source>
        <dbReference type="EMBL" id="KAB7650451.1"/>
    </source>
</evidence>
<dbReference type="Gene3D" id="1.10.10.10">
    <property type="entry name" value="Winged helix-like DNA-binding domain superfamily/Winged helix DNA-binding domain"/>
    <property type="match status" value="1"/>
</dbReference>
<protein>
    <submittedName>
        <fullName evidence="4">ATP-binding protein</fullName>
    </submittedName>
</protein>
<dbReference type="InterPro" id="IPR036390">
    <property type="entry name" value="WH_DNA-bd_sf"/>
</dbReference>
<comment type="caution">
    <text evidence="4">The sequence shown here is derived from an EMBL/GenBank/DDBJ whole genome shotgun (WGS) entry which is preliminary data.</text>
</comment>
<name>A0AAI9SAU7_9BURK</name>
<keyword evidence="4" id="KW-0067">ATP-binding</keyword>
<feature type="domain" description="DUF234" evidence="3">
    <location>
        <begin position="362"/>
        <end position="454"/>
    </location>
</feature>
<dbReference type="InterPro" id="IPR027417">
    <property type="entry name" value="P-loop_NTPase"/>
</dbReference>
<gene>
    <name evidence="4" type="ORF">GBM96_08920</name>
</gene>
<dbReference type="Gene3D" id="3.40.50.300">
    <property type="entry name" value="P-loop containing nucleotide triphosphate hydrolases"/>
    <property type="match status" value="1"/>
</dbReference>
<organism evidence="4 5">
    <name type="scientific">Sutterella seckii</name>
    <dbReference type="NCBI Taxonomy" id="1944635"/>
    <lineage>
        <taxon>Bacteria</taxon>
        <taxon>Pseudomonadati</taxon>
        <taxon>Pseudomonadota</taxon>
        <taxon>Betaproteobacteria</taxon>
        <taxon>Burkholderiales</taxon>
        <taxon>Sutterellaceae</taxon>
        <taxon>Sutterella</taxon>
    </lineage>
</organism>
<keyword evidence="5" id="KW-1185">Reference proteome</keyword>
<dbReference type="GO" id="GO:0005524">
    <property type="term" value="F:ATP binding"/>
    <property type="evidence" value="ECO:0007669"/>
    <property type="project" value="UniProtKB-KW"/>
</dbReference>
<sequence>MAAGFPQKSRGRPLSSRHLFPDHNLADRNLPDYDLRERKCSSMDRLQFHRRAGELRSLEDACRSPRAEMVIVCGRRRVGKTALIQKVCEGRETFWYTAKAWKDEYQLERFSDALSAWLGKAGVRFASWTAAFEACAAAPGEGRRILVIDEFQHIVQKHPGFLPELRAVWDDVLSKKNFLLILLSSDVPCVEKDVLGDRSPLSALSGRTGTVLQVPPLSFQSVSAFLPEYDVDDLFKGYAVLGGIPYYWQCIDARRSMEENLALQLLRSNGFLHDEPPSLLREAFRDPSTYNAILRSIALGASTRREIAKQRHVDNRTLTKYLTVLEEMDLIEREFPVFSGPEEAGSASPGRYRFSDPLQKFWFRFLADAPDLILSQEEAQLKWREMVEPSFDAFAHEAFAAACREYLLRRRFEGKLPAARMHFGRWWSGDAEIDIVGADDARQSCIAADCIYRQDAAGMKELRLLQKKCAQLPVADDAVFSYWIFSRSGFDEALKNEAEAHSNIHLVPMEALLD</sequence>
<dbReference type="PANTHER" id="PTHR34704">
    <property type="entry name" value="ATPASE"/>
    <property type="match status" value="1"/>
</dbReference>
<reference evidence="4 5" key="1">
    <citation type="submission" date="2019-10" db="EMBL/GenBank/DDBJ databases">
        <title>Genome diversity of Sutterella seckii.</title>
        <authorList>
            <person name="Chaplin A.V."/>
            <person name="Sokolova S.R."/>
            <person name="Mosin K.A."/>
            <person name="Ivanova E.L."/>
            <person name="Kochetkova T.O."/>
            <person name="Goltsov A.Y."/>
            <person name="Trofimov D.Y."/>
            <person name="Efimov B.A."/>
        </authorList>
    </citation>
    <scope>NUCLEOTIDE SEQUENCE [LARGE SCALE GENOMIC DNA]</scope>
    <source>
        <strain evidence="4 5">ASD3426</strain>
    </source>
</reference>
<evidence type="ECO:0000259" key="3">
    <source>
        <dbReference type="Pfam" id="PF03008"/>
    </source>
</evidence>
<dbReference type="PANTHER" id="PTHR34704:SF1">
    <property type="entry name" value="ATPASE"/>
    <property type="match status" value="1"/>
</dbReference>
<dbReference type="InterPro" id="IPR011579">
    <property type="entry name" value="ATPase_dom"/>
</dbReference>
<evidence type="ECO:0000313" key="5">
    <source>
        <dbReference type="Proteomes" id="UP000469462"/>
    </source>
</evidence>
<evidence type="ECO:0000256" key="1">
    <source>
        <dbReference type="SAM" id="MobiDB-lite"/>
    </source>
</evidence>